<evidence type="ECO:0000313" key="3">
    <source>
        <dbReference type="Proteomes" id="UP000676246"/>
    </source>
</evidence>
<evidence type="ECO:0000313" key="2">
    <source>
        <dbReference type="EMBL" id="MBQ0933561.1"/>
    </source>
</evidence>
<organism evidence="2 3">
    <name type="scientific">Ideonella alba</name>
    <dbReference type="NCBI Taxonomy" id="2824118"/>
    <lineage>
        <taxon>Bacteria</taxon>
        <taxon>Pseudomonadati</taxon>
        <taxon>Pseudomonadota</taxon>
        <taxon>Betaproteobacteria</taxon>
        <taxon>Burkholderiales</taxon>
        <taxon>Sphaerotilaceae</taxon>
        <taxon>Ideonella</taxon>
    </lineage>
</organism>
<dbReference type="Proteomes" id="UP000676246">
    <property type="component" value="Unassembled WGS sequence"/>
</dbReference>
<dbReference type="RefSeq" id="WP_210857225.1">
    <property type="nucleotide sequence ID" value="NZ_JAGQDD010000032.1"/>
</dbReference>
<dbReference type="InterPro" id="IPR038020">
    <property type="entry name" value="MbtH-like_sf"/>
</dbReference>
<dbReference type="SUPFAM" id="SSF160582">
    <property type="entry name" value="MbtH-like"/>
    <property type="match status" value="1"/>
</dbReference>
<dbReference type="PANTHER" id="PTHR38444:SF1">
    <property type="entry name" value="ENTEROBACTIN BIOSYNTHESIS PROTEIN YBDZ"/>
    <property type="match status" value="1"/>
</dbReference>
<dbReference type="GO" id="GO:0005829">
    <property type="term" value="C:cytosol"/>
    <property type="evidence" value="ECO:0007669"/>
    <property type="project" value="TreeGrafter"/>
</dbReference>
<reference evidence="2 3" key="1">
    <citation type="submission" date="2021-04" db="EMBL/GenBank/DDBJ databases">
        <title>The genome sequence of Ideonella sp. 3Y2.</title>
        <authorList>
            <person name="Liu Y."/>
        </authorList>
    </citation>
    <scope>NUCLEOTIDE SEQUENCE [LARGE SCALE GENOMIC DNA]</scope>
    <source>
        <strain evidence="2 3">3Y2</strain>
    </source>
</reference>
<protein>
    <submittedName>
        <fullName evidence="2">MbtH family NRPS accessory protein</fullName>
    </submittedName>
</protein>
<dbReference type="Gene3D" id="3.90.820.10">
    <property type="entry name" value="Structural Genomics, Unknown Function 30-nov-00 1gh9 Mol_id"/>
    <property type="match status" value="1"/>
</dbReference>
<proteinExistence type="predicted"/>
<name>A0A940YEC1_9BURK</name>
<evidence type="ECO:0000259" key="1">
    <source>
        <dbReference type="SMART" id="SM00923"/>
    </source>
</evidence>
<comment type="caution">
    <text evidence="2">The sequence shown here is derived from an EMBL/GenBank/DDBJ whole genome shotgun (WGS) entry which is preliminary data.</text>
</comment>
<sequence>MEADKYVVVMNSEEQYSLWPADRAVPAGWAVQTEPNNKEDCLDYINRHWTDMTPASLRKG</sequence>
<dbReference type="GO" id="GO:0019290">
    <property type="term" value="P:siderophore biosynthetic process"/>
    <property type="evidence" value="ECO:0007669"/>
    <property type="project" value="TreeGrafter"/>
</dbReference>
<dbReference type="Pfam" id="PF03621">
    <property type="entry name" value="MbtH"/>
    <property type="match status" value="1"/>
</dbReference>
<keyword evidence="3" id="KW-1185">Reference proteome</keyword>
<dbReference type="SMART" id="SM00923">
    <property type="entry name" value="MbtH"/>
    <property type="match status" value="1"/>
</dbReference>
<dbReference type="InterPro" id="IPR037407">
    <property type="entry name" value="MLP_fam"/>
</dbReference>
<accession>A0A940YEC1</accession>
<dbReference type="PANTHER" id="PTHR38444">
    <property type="entry name" value="ENTEROBACTIN BIOSYNTHESIS PROTEIN YBDZ"/>
    <property type="match status" value="1"/>
</dbReference>
<feature type="domain" description="MbtH-like" evidence="1">
    <location>
        <begin position="1"/>
        <end position="47"/>
    </location>
</feature>
<gene>
    <name evidence="2" type="ORF">KAK03_24055</name>
</gene>
<dbReference type="InterPro" id="IPR005153">
    <property type="entry name" value="MbtH-like_dom"/>
</dbReference>
<dbReference type="EMBL" id="JAGQDD010000032">
    <property type="protein sequence ID" value="MBQ0933561.1"/>
    <property type="molecule type" value="Genomic_DNA"/>
</dbReference>
<dbReference type="AlphaFoldDB" id="A0A940YEC1"/>